<name>A0A087G1P7_ARAAL</name>
<feature type="region of interest" description="Disordered" evidence="1">
    <location>
        <begin position="302"/>
        <end position="324"/>
    </location>
</feature>
<evidence type="ECO:0008006" key="4">
    <source>
        <dbReference type="Google" id="ProtNLM"/>
    </source>
</evidence>
<protein>
    <recommendedName>
        <fullName evidence="4">Retrotransposon gag domain-containing protein</fullName>
    </recommendedName>
</protein>
<sequence>MAAKIVRVVGNKLWIRVKEEPAVEQAARGSPCSSRESRTVTQHRSRVKKGPADSPMSRAKEEPADSPMEQDPHPRIFQMTPQPEEEAKVSPLGNPCVQVKRWAGFPVHRDWRKGFHSEPRIPKVEPQSPRVTEQASITFHHVERVLANWQHRFDTIAQDNKTVEEYFVEFMLLRKATRCAEDPDAVLLRFWKGLRTEFHVALGGSTYLTAAHLADDAARLEKMGRSQEPGTFGGLGDPAPAPLAEAAPTGPDSSRLAEWPYFLNAYRTYADLRINPSEEVGKGTNEWLGESDEEADIWGEVKPEWERYRDSPPSATTPVGTPSG</sequence>
<proteinExistence type="predicted"/>
<reference evidence="3" key="1">
    <citation type="journal article" date="2015" name="Nat. Plants">
        <title>Genome expansion of Arabis alpina linked with retrotransposition and reduced symmetric DNA methylation.</title>
        <authorList>
            <person name="Willing E.M."/>
            <person name="Rawat V."/>
            <person name="Mandakova T."/>
            <person name="Maumus F."/>
            <person name="James G.V."/>
            <person name="Nordstroem K.J."/>
            <person name="Becker C."/>
            <person name="Warthmann N."/>
            <person name="Chica C."/>
            <person name="Szarzynska B."/>
            <person name="Zytnicki M."/>
            <person name="Albani M.C."/>
            <person name="Kiefer C."/>
            <person name="Bergonzi S."/>
            <person name="Castaings L."/>
            <person name="Mateos J.L."/>
            <person name="Berns M.C."/>
            <person name="Bujdoso N."/>
            <person name="Piofczyk T."/>
            <person name="de Lorenzo L."/>
            <person name="Barrero-Sicilia C."/>
            <person name="Mateos I."/>
            <person name="Piednoel M."/>
            <person name="Hagmann J."/>
            <person name="Chen-Min-Tao R."/>
            <person name="Iglesias-Fernandez R."/>
            <person name="Schuster S.C."/>
            <person name="Alonso-Blanco C."/>
            <person name="Roudier F."/>
            <person name="Carbonero P."/>
            <person name="Paz-Ares J."/>
            <person name="Davis S.J."/>
            <person name="Pecinka A."/>
            <person name="Quesneville H."/>
            <person name="Colot V."/>
            <person name="Lysak M.A."/>
            <person name="Weigel D."/>
            <person name="Coupland G."/>
            <person name="Schneeberger K."/>
        </authorList>
    </citation>
    <scope>NUCLEOTIDE SEQUENCE [LARGE SCALE GENOMIC DNA]</scope>
    <source>
        <strain evidence="3">cv. Pajares</strain>
    </source>
</reference>
<evidence type="ECO:0000313" key="3">
    <source>
        <dbReference type="Proteomes" id="UP000029120"/>
    </source>
</evidence>
<accession>A0A087G1P7</accession>
<evidence type="ECO:0000256" key="1">
    <source>
        <dbReference type="SAM" id="MobiDB-lite"/>
    </source>
</evidence>
<keyword evidence="3" id="KW-1185">Reference proteome</keyword>
<feature type="compositionally biased region" description="Low complexity" evidence="1">
    <location>
        <begin position="242"/>
        <end position="251"/>
    </location>
</feature>
<organism evidence="2 3">
    <name type="scientific">Arabis alpina</name>
    <name type="common">Alpine rock-cress</name>
    <dbReference type="NCBI Taxonomy" id="50452"/>
    <lineage>
        <taxon>Eukaryota</taxon>
        <taxon>Viridiplantae</taxon>
        <taxon>Streptophyta</taxon>
        <taxon>Embryophyta</taxon>
        <taxon>Tracheophyta</taxon>
        <taxon>Spermatophyta</taxon>
        <taxon>Magnoliopsida</taxon>
        <taxon>eudicotyledons</taxon>
        <taxon>Gunneridae</taxon>
        <taxon>Pentapetalae</taxon>
        <taxon>rosids</taxon>
        <taxon>malvids</taxon>
        <taxon>Brassicales</taxon>
        <taxon>Brassicaceae</taxon>
        <taxon>Arabideae</taxon>
        <taxon>Arabis</taxon>
    </lineage>
</organism>
<feature type="compositionally biased region" description="Polar residues" evidence="1">
    <location>
        <begin position="31"/>
        <end position="40"/>
    </location>
</feature>
<dbReference type="Gramene" id="KFK23799">
    <property type="protein sequence ID" value="KFK23799"/>
    <property type="gene ID" value="AALP_AAs39499U000100"/>
</dbReference>
<dbReference type="EMBL" id="KL975224">
    <property type="protein sequence ID" value="KFK23799.1"/>
    <property type="molecule type" value="Genomic_DNA"/>
</dbReference>
<dbReference type="AlphaFoldDB" id="A0A087G1P7"/>
<feature type="region of interest" description="Disordered" evidence="1">
    <location>
        <begin position="20"/>
        <end position="75"/>
    </location>
</feature>
<dbReference type="Proteomes" id="UP000029120">
    <property type="component" value="Unassembled WGS sequence"/>
</dbReference>
<gene>
    <name evidence="2" type="ORF">AALP_AAs39499U000100</name>
</gene>
<feature type="compositionally biased region" description="Polar residues" evidence="1">
    <location>
        <begin position="313"/>
        <end position="324"/>
    </location>
</feature>
<feature type="region of interest" description="Disordered" evidence="1">
    <location>
        <begin position="225"/>
        <end position="251"/>
    </location>
</feature>
<evidence type="ECO:0000313" key="2">
    <source>
        <dbReference type="EMBL" id="KFK23799.1"/>
    </source>
</evidence>